<dbReference type="SUPFAM" id="SSF54637">
    <property type="entry name" value="Thioesterase/thiol ester dehydrase-isomerase"/>
    <property type="match status" value="1"/>
</dbReference>
<dbReference type="FunFam" id="3.10.129.10:FF:000042">
    <property type="entry name" value="MaoC domain protein dehydratase"/>
    <property type="match status" value="1"/>
</dbReference>
<keyword evidence="1" id="KW-0456">Lyase</keyword>
<dbReference type="GO" id="GO:0006633">
    <property type="term" value="P:fatty acid biosynthetic process"/>
    <property type="evidence" value="ECO:0007669"/>
    <property type="project" value="TreeGrafter"/>
</dbReference>
<dbReference type="InterPro" id="IPR029069">
    <property type="entry name" value="HotDog_dom_sf"/>
</dbReference>
<name>A0A8C5QNU6_9ANUR</name>
<organism evidence="3 4">
    <name type="scientific">Leptobrachium leishanense</name>
    <name type="common">Leishan spiny toad</name>
    <dbReference type="NCBI Taxonomy" id="445787"/>
    <lineage>
        <taxon>Eukaryota</taxon>
        <taxon>Metazoa</taxon>
        <taxon>Chordata</taxon>
        <taxon>Craniata</taxon>
        <taxon>Vertebrata</taxon>
        <taxon>Euteleostomi</taxon>
        <taxon>Amphibia</taxon>
        <taxon>Batrachia</taxon>
        <taxon>Anura</taxon>
        <taxon>Pelobatoidea</taxon>
        <taxon>Megophryidae</taxon>
        <taxon>Leptobrachium</taxon>
    </lineage>
</organism>
<gene>
    <name evidence="3" type="primary">HTD2</name>
</gene>
<dbReference type="PANTHER" id="PTHR43437:SF3">
    <property type="entry name" value="HYDROXYACYL-THIOESTER DEHYDRATASE TYPE 2, MITOCHONDRIAL"/>
    <property type="match status" value="1"/>
</dbReference>
<sequence>MLKVTIPVSNRLVNFQVGDRAELSKVFTQSDVDTFARLTGDTNPLHLDETFAKTTRFGKTVVHGVLVIGLISAVLGTKMPGKGCVLLSQEIRFPAPLYTGEKVVAKAQIKAIKKSLASLAVSCVVPEDGRTVMEGTVKVLVSDERP</sequence>
<evidence type="ECO:0000313" key="3">
    <source>
        <dbReference type="Ensembl" id="ENSLLEP00000041018.1"/>
    </source>
</evidence>
<dbReference type="AlphaFoldDB" id="A0A8C5QNU6"/>
<dbReference type="OrthoDB" id="3592703at2759"/>
<dbReference type="Pfam" id="PF01575">
    <property type="entry name" value="MaoC_dehydratas"/>
    <property type="match status" value="1"/>
</dbReference>
<evidence type="ECO:0000259" key="2">
    <source>
        <dbReference type="Pfam" id="PF01575"/>
    </source>
</evidence>
<dbReference type="InterPro" id="IPR002539">
    <property type="entry name" value="MaoC-like_dom"/>
</dbReference>
<protein>
    <submittedName>
        <fullName evidence="3">Hydroxyacyl-thioester dehydratase type 2</fullName>
    </submittedName>
</protein>
<dbReference type="GO" id="GO:0018812">
    <property type="term" value="F:3-hydroxyacyl-CoA dehydratase activity"/>
    <property type="evidence" value="ECO:0007669"/>
    <property type="project" value="UniProtKB-ARBA"/>
</dbReference>
<dbReference type="GeneTree" id="ENSGT00530000065109"/>
<dbReference type="InterPro" id="IPR050965">
    <property type="entry name" value="UPF0336/Enoyl-CoA_hydratase"/>
</dbReference>
<accession>A0A8C5QNU6</accession>
<feature type="domain" description="MaoC-like" evidence="2">
    <location>
        <begin position="22"/>
        <end position="113"/>
    </location>
</feature>
<reference evidence="3" key="2">
    <citation type="submission" date="2025-09" db="UniProtKB">
        <authorList>
            <consortium name="Ensembl"/>
        </authorList>
    </citation>
    <scope>IDENTIFICATION</scope>
</reference>
<evidence type="ECO:0000313" key="4">
    <source>
        <dbReference type="Proteomes" id="UP000694569"/>
    </source>
</evidence>
<dbReference type="Ensembl" id="ENSLLET00000042674.1">
    <property type="protein sequence ID" value="ENSLLEP00000041018.1"/>
    <property type="gene ID" value="ENSLLEG00000026092.1"/>
</dbReference>
<proteinExistence type="predicted"/>
<dbReference type="Proteomes" id="UP000694569">
    <property type="component" value="Unplaced"/>
</dbReference>
<keyword evidence="4" id="KW-1185">Reference proteome</keyword>
<dbReference type="CDD" id="cd03449">
    <property type="entry name" value="R_hydratase"/>
    <property type="match status" value="1"/>
</dbReference>
<reference evidence="3" key="1">
    <citation type="submission" date="2025-08" db="UniProtKB">
        <authorList>
            <consortium name="Ensembl"/>
        </authorList>
    </citation>
    <scope>IDENTIFICATION</scope>
</reference>
<dbReference type="Gene3D" id="3.10.129.10">
    <property type="entry name" value="Hotdog Thioesterase"/>
    <property type="match status" value="1"/>
</dbReference>
<evidence type="ECO:0000256" key="1">
    <source>
        <dbReference type="ARBA" id="ARBA00023239"/>
    </source>
</evidence>
<dbReference type="GO" id="GO:0005739">
    <property type="term" value="C:mitochondrion"/>
    <property type="evidence" value="ECO:0007669"/>
    <property type="project" value="TreeGrafter"/>
</dbReference>
<dbReference type="GO" id="GO:0019171">
    <property type="term" value="F:(3R)-hydroxyacyl-[acyl-carrier-protein] dehydratase activity"/>
    <property type="evidence" value="ECO:0007669"/>
    <property type="project" value="TreeGrafter"/>
</dbReference>
<dbReference type="PANTHER" id="PTHR43437">
    <property type="entry name" value="HYDROXYACYL-THIOESTER DEHYDRATASE TYPE 2, MITOCHONDRIAL-RELATED"/>
    <property type="match status" value="1"/>
</dbReference>